<feature type="transmembrane region" description="Helical" evidence="7">
    <location>
        <begin position="75"/>
        <end position="96"/>
    </location>
</feature>
<comment type="caution">
    <text evidence="9">The sequence shown here is derived from an EMBL/GenBank/DDBJ whole genome shotgun (WGS) entry which is preliminary data.</text>
</comment>
<dbReference type="Pfam" id="PF01694">
    <property type="entry name" value="Rhomboid"/>
    <property type="match status" value="1"/>
</dbReference>
<dbReference type="GO" id="GO:0004252">
    <property type="term" value="F:serine-type endopeptidase activity"/>
    <property type="evidence" value="ECO:0007669"/>
    <property type="project" value="InterPro"/>
</dbReference>
<sequence length="243" mass="26774">MRIGSFTLDRRSIDAQWRNGGPVITAAITVACVIVWLLEILSRYMSPTLFTAMLGSGMFMPITAVEHPWTWLTSMFLHSTSILHVGFNMMALWSVGPVLERLFGHWRFLALYLISGFGGAVGVAVWCRITGNWLMAAYGASGAIFGLFAALLIVFRRMGADIRSMLVCMVINFAMPVVIPNIAWQAHVGGFLVGGLLTWLLMDGVPALRRQPFPKRMWIYGSMVTVVLVAVLVLCVPPIGRIA</sequence>
<dbReference type="InterPro" id="IPR035952">
    <property type="entry name" value="Rhomboid-like_sf"/>
</dbReference>
<feature type="transmembrane region" description="Helical" evidence="7">
    <location>
        <begin position="217"/>
        <end position="240"/>
    </location>
</feature>
<keyword evidence="5 7" id="KW-1133">Transmembrane helix</keyword>
<comment type="similarity">
    <text evidence="2">Belongs to the peptidase S54 family.</text>
</comment>
<organism evidence="9 10">
    <name type="scientific">Bifidobacterium boum</name>
    <dbReference type="NCBI Taxonomy" id="78343"/>
    <lineage>
        <taxon>Bacteria</taxon>
        <taxon>Bacillati</taxon>
        <taxon>Actinomycetota</taxon>
        <taxon>Actinomycetes</taxon>
        <taxon>Bifidobacteriales</taxon>
        <taxon>Bifidobacteriaceae</taxon>
        <taxon>Bifidobacterium</taxon>
    </lineage>
</organism>
<evidence type="ECO:0000256" key="2">
    <source>
        <dbReference type="ARBA" id="ARBA00009045"/>
    </source>
</evidence>
<evidence type="ECO:0000256" key="5">
    <source>
        <dbReference type="ARBA" id="ARBA00022989"/>
    </source>
</evidence>
<keyword evidence="4 9" id="KW-0378">Hydrolase</keyword>
<dbReference type="EC" id="3.4.21.105" evidence="9"/>
<dbReference type="Proteomes" id="UP000029093">
    <property type="component" value="Unassembled WGS sequence"/>
</dbReference>
<feature type="transmembrane region" description="Helical" evidence="7">
    <location>
        <begin position="20"/>
        <end position="38"/>
    </location>
</feature>
<protein>
    <submittedName>
        <fullName evidence="9">Rhomboid family protein</fullName>
        <ecNumber evidence="9">3.4.21.105</ecNumber>
    </submittedName>
</protein>
<dbReference type="InterPro" id="IPR050925">
    <property type="entry name" value="Rhomboid_protease_S54"/>
</dbReference>
<feature type="transmembrane region" description="Helical" evidence="7">
    <location>
        <begin position="162"/>
        <end position="179"/>
    </location>
</feature>
<comment type="subcellular location">
    <subcellularLocation>
        <location evidence="1">Membrane</location>
        <topology evidence="1">Multi-pass membrane protein</topology>
    </subcellularLocation>
</comment>
<dbReference type="PANTHER" id="PTHR43731:SF14">
    <property type="entry name" value="PRESENILIN-ASSOCIATED RHOMBOID-LIKE PROTEIN, MITOCHONDRIAL"/>
    <property type="match status" value="1"/>
</dbReference>
<evidence type="ECO:0000256" key="4">
    <source>
        <dbReference type="ARBA" id="ARBA00022801"/>
    </source>
</evidence>
<dbReference type="Gene3D" id="1.20.1540.10">
    <property type="entry name" value="Rhomboid-like"/>
    <property type="match status" value="1"/>
</dbReference>
<evidence type="ECO:0000259" key="8">
    <source>
        <dbReference type="Pfam" id="PF01694"/>
    </source>
</evidence>
<dbReference type="GO" id="GO:0016020">
    <property type="term" value="C:membrane"/>
    <property type="evidence" value="ECO:0007669"/>
    <property type="project" value="UniProtKB-SubCell"/>
</dbReference>
<feature type="transmembrane region" description="Helical" evidence="7">
    <location>
        <begin position="50"/>
        <end position="69"/>
    </location>
</feature>
<dbReference type="PANTHER" id="PTHR43731">
    <property type="entry name" value="RHOMBOID PROTEASE"/>
    <property type="match status" value="1"/>
</dbReference>
<gene>
    <name evidence="9" type="ORF">BBOU_1135</name>
</gene>
<feature type="transmembrane region" description="Helical" evidence="7">
    <location>
        <begin position="185"/>
        <end position="205"/>
    </location>
</feature>
<keyword evidence="3 7" id="KW-0812">Transmembrane</keyword>
<proteinExistence type="inferred from homology"/>
<evidence type="ECO:0000256" key="6">
    <source>
        <dbReference type="ARBA" id="ARBA00023136"/>
    </source>
</evidence>
<feature type="transmembrane region" description="Helical" evidence="7">
    <location>
        <begin position="108"/>
        <end position="127"/>
    </location>
</feature>
<keyword evidence="6 7" id="KW-0472">Membrane</keyword>
<dbReference type="OrthoDB" id="9807874at2"/>
<feature type="domain" description="Peptidase S54 rhomboid" evidence="8">
    <location>
        <begin position="67"/>
        <end position="202"/>
    </location>
</feature>
<dbReference type="RefSeq" id="WP_026503048.1">
    <property type="nucleotide sequence ID" value="NZ_JALEKM010000007.1"/>
</dbReference>
<evidence type="ECO:0000256" key="1">
    <source>
        <dbReference type="ARBA" id="ARBA00004141"/>
    </source>
</evidence>
<dbReference type="SUPFAM" id="SSF144091">
    <property type="entry name" value="Rhomboid-like"/>
    <property type="match status" value="1"/>
</dbReference>
<accession>A0A086ZKW2</accession>
<evidence type="ECO:0000313" key="10">
    <source>
        <dbReference type="Proteomes" id="UP000029093"/>
    </source>
</evidence>
<dbReference type="AlphaFoldDB" id="A0A086ZKW2"/>
<name>A0A086ZKW2_9BIFI</name>
<keyword evidence="10" id="KW-1185">Reference proteome</keyword>
<evidence type="ECO:0000256" key="3">
    <source>
        <dbReference type="ARBA" id="ARBA00022692"/>
    </source>
</evidence>
<feature type="transmembrane region" description="Helical" evidence="7">
    <location>
        <begin position="133"/>
        <end position="155"/>
    </location>
</feature>
<evidence type="ECO:0000313" key="9">
    <source>
        <dbReference type="EMBL" id="KFI47162.1"/>
    </source>
</evidence>
<reference evidence="9 10" key="1">
    <citation type="submission" date="2014-03" db="EMBL/GenBank/DDBJ databases">
        <title>Genomics of Bifidobacteria.</title>
        <authorList>
            <person name="Ventura M."/>
            <person name="Milani C."/>
            <person name="Lugli G.A."/>
        </authorList>
    </citation>
    <scope>NUCLEOTIDE SEQUENCE [LARGE SCALE GENOMIC DNA]</scope>
    <source>
        <strain evidence="9 10">LMG 10736</strain>
    </source>
</reference>
<evidence type="ECO:0000256" key="7">
    <source>
        <dbReference type="SAM" id="Phobius"/>
    </source>
</evidence>
<dbReference type="PROSITE" id="PS51257">
    <property type="entry name" value="PROKAR_LIPOPROTEIN"/>
    <property type="match status" value="1"/>
</dbReference>
<dbReference type="GeneID" id="303204239"/>
<dbReference type="EMBL" id="JGYQ01000015">
    <property type="protein sequence ID" value="KFI47162.1"/>
    <property type="molecule type" value="Genomic_DNA"/>
</dbReference>
<dbReference type="InterPro" id="IPR022764">
    <property type="entry name" value="Peptidase_S54_rhomboid_dom"/>
</dbReference>